<name>A0A1T4TKP2_9HYPH</name>
<dbReference type="Proteomes" id="UP000190092">
    <property type="component" value="Unassembled WGS sequence"/>
</dbReference>
<dbReference type="AlphaFoldDB" id="A0A1T4TKP2"/>
<dbReference type="RefSeq" id="WP_231715021.1">
    <property type="nucleotide sequence ID" value="NZ_FUWJ01000020.1"/>
</dbReference>
<evidence type="ECO:0000313" key="2">
    <source>
        <dbReference type="Proteomes" id="UP000190092"/>
    </source>
</evidence>
<protein>
    <submittedName>
        <fullName evidence="1">SH3-like domain-containing protein</fullName>
    </submittedName>
</protein>
<proteinExistence type="predicted"/>
<dbReference type="STRING" id="225324.SAMN02745126_06455"/>
<dbReference type="Gene3D" id="2.30.30.40">
    <property type="entry name" value="SH3 Domains"/>
    <property type="match status" value="1"/>
</dbReference>
<reference evidence="2" key="1">
    <citation type="submission" date="2017-02" db="EMBL/GenBank/DDBJ databases">
        <authorList>
            <person name="Varghese N."/>
            <person name="Submissions S."/>
        </authorList>
    </citation>
    <scope>NUCLEOTIDE SEQUENCE [LARGE SCALE GENOMIC DNA]</scope>
    <source>
        <strain evidence="2">ATCC 27094</strain>
    </source>
</reference>
<organism evidence="1 2">
    <name type="scientific">Enhydrobacter aerosaccus</name>
    <dbReference type="NCBI Taxonomy" id="225324"/>
    <lineage>
        <taxon>Bacteria</taxon>
        <taxon>Pseudomonadati</taxon>
        <taxon>Pseudomonadota</taxon>
        <taxon>Alphaproteobacteria</taxon>
        <taxon>Hyphomicrobiales</taxon>
        <taxon>Enhydrobacter</taxon>
    </lineage>
</organism>
<dbReference type="Pfam" id="PF06347">
    <property type="entry name" value="SH3_4"/>
    <property type="match status" value="2"/>
</dbReference>
<accession>A0A1T4TKP2</accession>
<dbReference type="InterPro" id="IPR010466">
    <property type="entry name" value="DUF1058"/>
</dbReference>
<sequence length="187" mass="20427">MPVHPMVLRGAACVALATLAFGVLHPVLRTGIGSGAQAADTGNTPPVHRGSGLPIPRFASLRSDEVNVRTGPGTRYPVDWVFKRKAMPVEIVAEYENWRKIRDWQGASGWVHQSLLTGKRSFIVPSKVASLHRTPARSADVVAKLEPEVMGEIQSCSGDWCRVKVSGMSGWLERSDLWGVYKSEPIN</sequence>
<keyword evidence="2" id="KW-1185">Reference proteome</keyword>
<dbReference type="EMBL" id="FUWJ01000020">
    <property type="protein sequence ID" value="SKA41026.1"/>
    <property type="molecule type" value="Genomic_DNA"/>
</dbReference>
<gene>
    <name evidence="1" type="ORF">SAMN02745126_06455</name>
</gene>
<evidence type="ECO:0000313" key="1">
    <source>
        <dbReference type="EMBL" id="SKA41026.1"/>
    </source>
</evidence>